<keyword evidence="3 7" id="KW-0812">Transmembrane</keyword>
<dbReference type="AlphaFoldDB" id="A0A1W6ZV54"/>
<feature type="transmembrane region" description="Helical" evidence="7">
    <location>
        <begin position="394"/>
        <end position="421"/>
    </location>
</feature>
<dbReference type="KEGG" id="psin:CAK95_20945"/>
<accession>A0A1W6ZV54</accession>
<organism evidence="8 9">
    <name type="scientific">Pseudorhodoplanes sinuspersici</name>
    <dbReference type="NCBI Taxonomy" id="1235591"/>
    <lineage>
        <taxon>Bacteria</taxon>
        <taxon>Pseudomonadati</taxon>
        <taxon>Pseudomonadota</taxon>
        <taxon>Alphaproteobacteria</taxon>
        <taxon>Hyphomicrobiales</taxon>
        <taxon>Pseudorhodoplanes</taxon>
    </lineage>
</organism>
<feature type="region of interest" description="Disordered" evidence="6">
    <location>
        <begin position="1"/>
        <end position="44"/>
    </location>
</feature>
<dbReference type="GO" id="GO:0055085">
    <property type="term" value="P:transmembrane transport"/>
    <property type="evidence" value="ECO:0007669"/>
    <property type="project" value="TreeGrafter"/>
</dbReference>
<dbReference type="PANTHER" id="PTHR21716:SF16">
    <property type="entry name" value="BLL1467 PROTEIN"/>
    <property type="match status" value="1"/>
</dbReference>
<dbReference type="STRING" id="1235591.CAK95_20945"/>
<evidence type="ECO:0008006" key="10">
    <source>
        <dbReference type="Google" id="ProtNLM"/>
    </source>
</evidence>
<dbReference type="PANTHER" id="PTHR21716">
    <property type="entry name" value="TRANSMEMBRANE PROTEIN"/>
    <property type="match status" value="1"/>
</dbReference>
<feature type="transmembrane region" description="Helical" evidence="7">
    <location>
        <begin position="303"/>
        <end position="330"/>
    </location>
</feature>
<dbReference type="EMBL" id="CP021112">
    <property type="protein sequence ID" value="ARQ01287.1"/>
    <property type="molecule type" value="Genomic_DNA"/>
</dbReference>
<evidence type="ECO:0000256" key="3">
    <source>
        <dbReference type="ARBA" id="ARBA00022692"/>
    </source>
</evidence>
<sequence>MAEPAGKHAASNSPVSDRLGERRSGHRRRQTQYSQDIRNRQLADHSCLRPSGQFMVKERLASAVPSKTCQSGTGSRPSDPNGTSVWLTDCLETKRDPDDADGPALVRSLRLQRPLPEVRPDTRMAREAESETPIAANSGSASTPVSNWTFAGRNIRVGAHDPFPFEDTAAFWRTMAQVATILMAVIMFGAFLYVARPLLMPILGALIVSLTLGPLAGSATRHGLPAWVPALAIVILIAAALYVAIVLVSEPASDLIARSSEIGTAIKEKFRFMDRPLAAIQELRAEIMGASGLSVDVNQPAEVIGNVLGAVTPAVLQFVLFFATLFFFVFGRAAMRRYVVNIFSTRDGRLRALKIVNDIERSLSGYLITVTIINAGVGLFAVAVTWVLGFPAPLLWGALAFILNYIPYVGPGIMHAILFFIGLLTFDTLWPALIAPAIFMTFTFIEGHFLVPSIIGKQLLMHPLAVFLSLAFWAWLWGPIGAFLATPILIMATVASDHLYPRQKNMLPD</sequence>
<evidence type="ECO:0000256" key="7">
    <source>
        <dbReference type="SAM" id="Phobius"/>
    </source>
</evidence>
<comment type="subcellular location">
    <subcellularLocation>
        <location evidence="1">Membrane</location>
        <topology evidence="1">Multi-pass membrane protein</topology>
    </subcellularLocation>
</comment>
<evidence type="ECO:0000256" key="2">
    <source>
        <dbReference type="ARBA" id="ARBA00009773"/>
    </source>
</evidence>
<gene>
    <name evidence="8" type="ORF">CAK95_20945</name>
</gene>
<keyword evidence="4 7" id="KW-1133">Transmembrane helix</keyword>
<feature type="transmembrane region" description="Helical" evidence="7">
    <location>
        <begin position="198"/>
        <end position="217"/>
    </location>
</feature>
<evidence type="ECO:0000256" key="4">
    <source>
        <dbReference type="ARBA" id="ARBA00022989"/>
    </source>
</evidence>
<feature type="region of interest" description="Disordered" evidence="6">
    <location>
        <begin position="62"/>
        <end position="86"/>
    </location>
</feature>
<comment type="similarity">
    <text evidence="2">Belongs to the autoinducer-2 exporter (AI-2E) (TC 2.A.86) family.</text>
</comment>
<dbReference type="InterPro" id="IPR002549">
    <property type="entry name" value="AI-2E-like"/>
</dbReference>
<feature type="transmembrane region" description="Helical" evidence="7">
    <location>
        <begin position="363"/>
        <end position="388"/>
    </location>
</feature>
<feature type="transmembrane region" description="Helical" evidence="7">
    <location>
        <begin position="433"/>
        <end position="455"/>
    </location>
</feature>
<evidence type="ECO:0000256" key="1">
    <source>
        <dbReference type="ARBA" id="ARBA00004141"/>
    </source>
</evidence>
<dbReference type="Pfam" id="PF01594">
    <property type="entry name" value="AI-2E_transport"/>
    <property type="match status" value="1"/>
</dbReference>
<feature type="transmembrane region" description="Helical" evidence="7">
    <location>
        <begin position="475"/>
        <end position="496"/>
    </location>
</feature>
<evidence type="ECO:0000256" key="5">
    <source>
        <dbReference type="ARBA" id="ARBA00023136"/>
    </source>
</evidence>
<protein>
    <recommendedName>
        <fullName evidence="10">AI-2E family transporter</fullName>
    </recommendedName>
</protein>
<keyword evidence="5 7" id="KW-0472">Membrane</keyword>
<feature type="compositionally biased region" description="Polar residues" evidence="6">
    <location>
        <begin position="65"/>
        <end position="86"/>
    </location>
</feature>
<keyword evidence="9" id="KW-1185">Reference proteome</keyword>
<name>A0A1W6ZV54_9HYPH</name>
<feature type="transmembrane region" description="Helical" evidence="7">
    <location>
        <begin position="224"/>
        <end position="248"/>
    </location>
</feature>
<reference evidence="8 9" key="1">
    <citation type="submission" date="2017-05" db="EMBL/GenBank/DDBJ databases">
        <title>Full genome sequence of Pseudorhodoplanes sinuspersici.</title>
        <authorList>
            <person name="Dastgheib S.M.M."/>
            <person name="Shavandi M."/>
            <person name="Tirandaz H."/>
        </authorList>
    </citation>
    <scope>NUCLEOTIDE SEQUENCE [LARGE SCALE GENOMIC DNA]</scope>
    <source>
        <strain evidence="8 9">RIPI110</strain>
    </source>
</reference>
<dbReference type="GO" id="GO:0016020">
    <property type="term" value="C:membrane"/>
    <property type="evidence" value="ECO:0007669"/>
    <property type="project" value="UniProtKB-SubCell"/>
</dbReference>
<feature type="transmembrane region" description="Helical" evidence="7">
    <location>
        <begin position="170"/>
        <end position="192"/>
    </location>
</feature>
<evidence type="ECO:0000256" key="6">
    <source>
        <dbReference type="SAM" id="MobiDB-lite"/>
    </source>
</evidence>
<evidence type="ECO:0000313" key="9">
    <source>
        <dbReference type="Proteomes" id="UP000194137"/>
    </source>
</evidence>
<evidence type="ECO:0000313" key="8">
    <source>
        <dbReference type="EMBL" id="ARQ01287.1"/>
    </source>
</evidence>
<proteinExistence type="inferred from homology"/>
<dbReference type="Proteomes" id="UP000194137">
    <property type="component" value="Chromosome"/>
</dbReference>